<evidence type="ECO:0000256" key="7">
    <source>
        <dbReference type="SAM" id="Phobius"/>
    </source>
</evidence>
<gene>
    <name evidence="8" type="ORF">AB0E65_11660</name>
</gene>
<dbReference type="PANTHER" id="PTHR33545">
    <property type="entry name" value="UPF0750 MEMBRANE PROTEIN YITT-RELATED"/>
    <property type="match status" value="1"/>
</dbReference>
<evidence type="ECO:0000256" key="1">
    <source>
        <dbReference type="ARBA" id="ARBA00004651"/>
    </source>
</evidence>
<dbReference type="Proteomes" id="UP001550850">
    <property type="component" value="Unassembled WGS sequence"/>
</dbReference>
<accession>A0ABV2YH15</accession>
<evidence type="ECO:0000256" key="6">
    <source>
        <dbReference type="SAM" id="MobiDB-lite"/>
    </source>
</evidence>
<dbReference type="RefSeq" id="WP_108952473.1">
    <property type="nucleotide sequence ID" value="NZ_BEVZ01000002.1"/>
</dbReference>
<dbReference type="EMBL" id="JBEZUR010000013">
    <property type="protein sequence ID" value="MEU3554859.1"/>
    <property type="molecule type" value="Genomic_DNA"/>
</dbReference>
<dbReference type="PANTHER" id="PTHR33545:SF5">
    <property type="entry name" value="UPF0750 MEMBRANE PROTEIN YITT"/>
    <property type="match status" value="1"/>
</dbReference>
<evidence type="ECO:0000256" key="2">
    <source>
        <dbReference type="ARBA" id="ARBA00022475"/>
    </source>
</evidence>
<evidence type="ECO:0000256" key="4">
    <source>
        <dbReference type="ARBA" id="ARBA00022989"/>
    </source>
</evidence>
<keyword evidence="5 7" id="KW-0472">Membrane</keyword>
<organism evidence="8 9">
    <name type="scientific">Streptomyces fragilis</name>
    <dbReference type="NCBI Taxonomy" id="67301"/>
    <lineage>
        <taxon>Bacteria</taxon>
        <taxon>Bacillati</taxon>
        <taxon>Actinomycetota</taxon>
        <taxon>Actinomycetes</taxon>
        <taxon>Kitasatosporales</taxon>
        <taxon>Streptomycetaceae</taxon>
        <taxon>Streptomyces</taxon>
    </lineage>
</organism>
<feature type="transmembrane region" description="Helical" evidence="7">
    <location>
        <begin position="197"/>
        <end position="214"/>
    </location>
</feature>
<feature type="compositionally biased region" description="Low complexity" evidence="6">
    <location>
        <begin position="10"/>
        <end position="19"/>
    </location>
</feature>
<comment type="subcellular location">
    <subcellularLocation>
        <location evidence="1">Cell membrane</location>
        <topology evidence="1">Multi-pass membrane protein</topology>
    </subcellularLocation>
</comment>
<feature type="transmembrane region" description="Helical" evidence="7">
    <location>
        <begin position="169"/>
        <end position="191"/>
    </location>
</feature>
<evidence type="ECO:0000313" key="9">
    <source>
        <dbReference type="Proteomes" id="UP001550850"/>
    </source>
</evidence>
<keyword evidence="4 7" id="KW-1133">Transmembrane helix</keyword>
<protein>
    <submittedName>
        <fullName evidence="8">YitT family protein</fullName>
    </submittedName>
</protein>
<keyword evidence="9" id="KW-1185">Reference proteome</keyword>
<feature type="region of interest" description="Disordered" evidence="6">
    <location>
        <begin position="1"/>
        <end position="22"/>
    </location>
</feature>
<feature type="transmembrane region" description="Helical" evidence="7">
    <location>
        <begin position="101"/>
        <end position="119"/>
    </location>
</feature>
<feature type="transmembrane region" description="Helical" evidence="7">
    <location>
        <begin position="36"/>
        <end position="57"/>
    </location>
</feature>
<reference evidence="8 9" key="1">
    <citation type="submission" date="2024-06" db="EMBL/GenBank/DDBJ databases">
        <title>The Natural Products Discovery Center: Release of the First 8490 Sequenced Strains for Exploring Actinobacteria Biosynthetic Diversity.</title>
        <authorList>
            <person name="Kalkreuter E."/>
            <person name="Kautsar S.A."/>
            <person name="Yang D."/>
            <person name="Bader C.D."/>
            <person name="Teijaro C.N."/>
            <person name="Fluegel L."/>
            <person name="Davis C.M."/>
            <person name="Simpson J.R."/>
            <person name="Lauterbach L."/>
            <person name="Steele A.D."/>
            <person name="Gui C."/>
            <person name="Meng S."/>
            <person name="Li G."/>
            <person name="Viehrig K."/>
            <person name="Ye F."/>
            <person name="Su P."/>
            <person name="Kiefer A.F."/>
            <person name="Nichols A."/>
            <person name="Cepeda A.J."/>
            <person name="Yan W."/>
            <person name="Fan B."/>
            <person name="Jiang Y."/>
            <person name="Adhikari A."/>
            <person name="Zheng C.-J."/>
            <person name="Schuster L."/>
            <person name="Cowan T.M."/>
            <person name="Smanski M.J."/>
            <person name="Chevrette M.G."/>
            <person name="De Carvalho L.P.S."/>
            <person name="Shen B."/>
        </authorList>
    </citation>
    <scope>NUCLEOTIDE SEQUENCE [LARGE SCALE GENOMIC DNA]</scope>
    <source>
        <strain evidence="8 9">NPDC038104</strain>
    </source>
</reference>
<evidence type="ECO:0000256" key="3">
    <source>
        <dbReference type="ARBA" id="ARBA00022692"/>
    </source>
</evidence>
<evidence type="ECO:0000313" key="8">
    <source>
        <dbReference type="EMBL" id="MEU3554859.1"/>
    </source>
</evidence>
<name>A0ABV2YH15_9ACTN</name>
<sequence length="223" mass="23143">MSSSALSTTADPQAAVDSPAPAPAAPATPHTLVENLAAYVIGAFLMSWGLTLLHAVGGVTGGLAGTSFLISYAGGLPLGVVFFVVNLPFYYFAVRRMGRSFTLRTLAVVALTSALTPLQQELVTLSGMSPWYAAVFGGLCVGLGMIVVFRHNASGGGFGILALHLQDRYGWRAGYVQLALDAVVILCALPLVEPEVVLASLAGVAVLNLVIAMNHRPGRYNGS</sequence>
<evidence type="ECO:0000256" key="5">
    <source>
        <dbReference type="ARBA" id="ARBA00023136"/>
    </source>
</evidence>
<feature type="transmembrane region" description="Helical" evidence="7">
    <location>
        <begin position="69"/>
        <end position="94"/>
    </location>
</feature>
<keyword evidence="3 7" id="KW-0812">Transmembrane</keyword>
<proteinExistence type="predicted"/>
<dbReference type="InterPro" id="IPR003740">
    <property type="entry name" value="YitT"/>
</dbReference>
<dbReference type="Pfam" id="PF02588">
    <property type="entry name" value="YitT_membrane"/>
    <property type="match status" value="1"/>
</dbReference>
<keyword evidence="2" id="KW-1003">Cell membrane</keyword>
<feature type="transmembrane region" description="Helical" evidence="7">
    <location>
        <begin position="131"/>
        <end position="149"/>
    </location>
</feature>
<comment type="caution">
    <text evidence="8">The sequence shown here is derived from an EMBL/GenBank/DDBJ whole genome shotgun (WGS) entry which is preliminary data.</text>
</comment>
<dbReference type="InterPro" id="IPR051461">
    <property type="entry name" value="UPF0750_membrane"/>
</dbReference>